<evidence type="ECO:0000256" key="3">
    <source>
        <dbReference type="ARBA" id="ARBA00007494"/>
    </source>
</evidence>
<dbReference type="eggNOG" id="COG0144">
    <property type="taxonomic scope" value="Bacteria"/>
</dbReference>
<dbReference type="PANTHER" id="PTHR22807">
    <property type="entry name" value="NOP2 YEAST -RELATED NOL1/NOP2/FMU SUN DOMAIN-CONTAINING"/>
    <property type="match status" value="1"/>
</dbReference>
<keyword evidence="9 14" id="KW-0949">S-adenosyl-L-methionine</keyword>
<evidence type="ECO:0000256" key="7">
    <source>
        <dbReference type="ARBA" id="ARBA00022603"/>
    </source>
</evidence>
<dbReference type="NCBIfam" id="NF011494">
    <property type="entry name" value="PRK14902.1"/>
    <property type="match status" value="1"/>
</dbReference>
<feature type="active site" description="Nucleophile" evidence="14">
    <location>
        <position position="386"/>
    </location>
</feature>
<dbReference type="FunFam" id="3.40.50.150:FF:000022">
    <property type="entry name" value="Ribosomal RNA small subunit methyltransferase B"/>
    <property type="match status" value="1"/>
</dbReference>
<dbReference type="InterPro" id="IPR035926">
    <property type="entry name" value="NusB-like_sf"/>
</dbReference>
<feature type="binding site" evidence="14">
    <location>
        <position position="286"/>
    </location>
    <ligand>
        <name>S-adenosyl-L-methionine</name>
        <dbReference type="ChEBI" id="CHEBI:59789"/>
    </ligand>
</feature>
<dbReference type="InterPro" id="IPR018314">
    <property type="entry name" value="RsmB/NOL1/NOP2-like_CS"/>
</dbReference>
<dbReference type="PATRIC" id="fig|525309.8.peg.1472"/>
<evidence type="ECO:0000256" key="11">
    <source>
        <dbReference type="ARBA" id="ARBA00030399"/>
    </source>
</evidence>
<evidence type="ECO:0000256" key="9">
    <source>
        <dbReference type="ARBA" id="ARBA00022691"/>
    </source>
</evidence>
<dbReference type="AlphaFoldDB" id="C8P945"/>
<dbReference type="Pfam" id="PF22458">
    <property type="entry name" value="RsmF-B_ferredox"/>
    <property type="match status" value="1"/>
</dbReference>
<keyword evidence="7 14" id="KW-0489">Methyltransferase</keyword>
<feature type="binding site" evidence="14">
    <location>
        <position position="333"/>
    </location>
    <ligand>
        <name>S-adenosyl-L-methionine</name>
        <dbReference type="ChEBI" id="CHEBI:59789"/>
    </ligand>
</feature>
<evidence type="ECO:0000259" key="15">
    <source>
        <dbReference type="PROSITE" id="PS51686"/>
    </source>
</evidence>
<reference evidence="16 18" key="1">
    <citation type="submission" date="2009-09" db="EMBL/GenBank/DDBJ databases">
        <authorList>
            <person name="Qin X."/>
            <person name="Bachman B."/>
            <person name="Battles P."/>
            <person name="Bell A."/>
            <person name="Bess C."/>
            <person name="Bickham C."/>
            <person name="Chaboub L."/>
            <person name="Chen D."/>
            <person name="Coyle M."/>
            <person name="Deiros D.R."/>
            <person name="Dinh H."/>
            <person name="Forbes L."/>
            <person name="Fowler G."/>
            <person name="Francisco L."/>
            <person name="Fu Q."/>
            <person name="Gubbala S."/>
            <person name="Hale W."/>
            <person name="Han Y."/>
            <person name="Hemphill L."/>
            <person name="Highlander S.K."/>
            <person name="Hirani K."/>
            <person name="Hogues M."/>
            <person name="Jackson L."/>
            <person name="Jakkamsetti A."/>
            <person name="Javaid M."/>
            <person name="Jiang H."/>
            <person name="Korchina V."/>
            <person name="Kovar C."/>
            <person name="Lara F."/>
            <person name="Lee S."/>
            <person name="Mata R."/>
            <person name="Mathew T."/>
            <person name="Moen C."/>
            <person name="Morales K."/>
            <person name="Munidasa M."/>
            <person name="Nazareth L."/>
            <person name="Ngo R."/>
            <person name="Nguyen L."/>
            <person name="Okwuonu G."/>
            <person name="Ongeri F."/>
            <person name="Patil S."/>
            <person name="Petrosino J."/>
            <person name="Pham C."/>
            <person name="Pham P."/>
            <person name="Pu L.-L."/>
            <person name="Puazo M."/>
            <person name="Raj R."/>
            <person name="Reid J."/>
            <person name="Rouhana J."/>
            <person name="Saada N."/>
            <person name="Shang Y."/>
            <person name="Simmons D."/>
            <person name="Thornton R."/>
            <person name="Warren J."/>
            <person name="Weissenberger G."/>
            <person name="Zhang J."/>
            <person name="Zhang L."/>
            <person name="Zhou C."/>
            <person name="Zhu D."/>
            <person name="Muzny D."/>
            <person name="Worley K."/>
            <person name="Gibbs R."/>
        </authorList>
    </citation>
    <scope>NUCLEOTIDE SEQUENCE [LARGE SCALE GENOMIC DNA]</scope>
    <source>
        <strain evidence="16 18">DSM 16041</strain>
    </source>
</reference>
<dbReference type="STRING" id="525309.HMPREF0494_1839"/>
<comment type="catalytic activity">
    <reaction evidence="13">
        <text>cytidine(967) in 16S rRNA + S-adenosyl-L-methionine = 5-methylcytidine(967) in 16S rRNA + S-adenosyl-L-homocysteine + H(+)</text>
        <dbReference type="Rhea" id="RHEA:42748"/>
        <dbReference type="Rhea" id="RHEA-COMP:10219"/>
        <dbReference type="Rhea" id="RHEA-COMP:10220"/>
        <dbReference type="ChEBI" id="CHEBI:15378"/>
        <dbReference type="ChEBI" id="CHEBI:57856"/>
        <dbReference type="ChEBI" id="CHEBI:59789"/>
        <dbReference type="ChEBI" id="CHEBI:74483"/>
        <dbReference type="ChEBI" id="CHEBI:82748"/>
        <dbReference type="EC" id="2.1.1.176"/>
    </reaction>
</comment>
<evidence type="ECO:0000313" key="19">
    <source>
        <dbReference type="Proteomes" id="UP000051883"/>
    </source>
</evidence>
<dbReference type="FunFam" id="1.10.940.10:FF:000006">
    <property type="entry name" value="16S rRNA (Cytosine(967)-C(5))-methyltransferase RsmB"/>
    <property type="match status" value="1"/>
</dbReference>
<evidence type="ECO:0000256" key="5">
    <source>
        <dbReference type="ARBA" id="ARBA00022490"/>
    </source>
</evidence>
<sequence length="448" mass="50134">MTNKKMTAREVALTALDRVRRRGAYSNLQLNQLLSKHQLNDNDRRLATRIVYGTLQRQLTLEYWLQPFVKGKKLDSWVETLLLTALYQYQYLERVPDWAVTDETIEIAKQWGNPGIRKFVTGVLHAVLRQGFPRFDQLRDESERLAVQFSVPRWLVDELVSQYGQSQATRVLQSVNDPARLVVRVNTAVTDLATVESQLRAAGIEFQKSRVAPNALVITKGELLGSALFATGQITVQDESAMLAVDSMNVQPGDRVLDACAAPGGKTVQIAERLDPATGGRVDALDIHEHKTKLIQKNASRMHMADRVVTHTLDARRVADEFADETFDKILVDAPCSGIGLLRRKPEIRYTKSLADSQKLHKIQGSILNAVAPKVKKGGIITYSTCTILQQENEQTVQEFLAAHSDFRLLTTKTSRNLKDDRASATLTILPADYGSDGFFISNLQRIL</sequence>
<evidence type="ECO:0000256" key="1">
    <source>
        <dbReference type="ARBA" id="ARBA00002724"/>
    </source>
</evidence>
<evidence type="ECO:0000256" key="4">
    <source>
        <dbReference type="ARBA" id="ARBA00012140"/>
    </source>
</evidence>
<dbReference type="Proteomes" id="UP000051883">
    <property type="component" value="Unassembled WGS sequence"/>
</dbReference>
<dbReference type="InterPro" id="IPR006027">
    <property type="entry name" value="NusB_RsmB_TIM44"/>
</dbReference>
<keyword evidence="5" id="KW-0963">Cytoplasm</keyword>
<dbReference type="PROSITE" id="PS51686">
    <property type="entry name" value="SAM_MT_RSMB_NOP"/>
    <property type="match status" value="1"/>
</dbReference>
<dbReference type="RefSeq" id="WP_007123383.1">
    <property type="nucleotide sequence ID" value="NZ_AZDK01000004.1"/>
</dbReference>
<comment type="similarity">
    <text evidence="3 14">Belongs to the class I-like SAM-binding methyltransferase superfamily. RsmB/NOP family.</text>
</comment>
<keyword evidence="19" id="KW-1185">Reference proteome</keyword>
<feature type="binding site" evidence="14">
    <location>
        <position position="314"/>
    </location>
    <ligand>
        <name>S-adenosyl-L-methionine</name>
        <dbReference type="ChEBI" id="CHEBI:59789"/>
    </ligand>
</feature>
<dbReference type="Pfam" id="PF01189">
    <property type="entry name" value="Methyltr_RsmB-F"/>
    <property type="match status" value="1"/>
</dbReference>
<keyword evidence="10 14" id="KW-0694">RNA-binding</keyword>
<dbReference type="OrthoDB" id="9810297at2"/>
<reference evidence="17 19" key="2">
    <citation type="journal article" date="2015" name="Genome Announc.">
        <title>Expanding the biotechnology potential of lactobacilli through comparative genomics of 213 strains and associated genera.</title>
        <authorList>
            <person name="Sun Z."/>
            <person name="Harris H.M."/>
            <person name="McCann A."/>
            <person name="Guo C."/>
            <person name="Argimon S."/>
            <person name="Zhang W."/>
            <person name="Yang X."/>
            <person name="Jeffery I.B."/>
            <person name="Cooney J.C."/>
            <person name="Kagawa T.F."/>
            <person name="Liu W."/>
            <person name="Song Y."/>
            <person name="Salvetti E."/>
            <person name="Wrobel A."/>
            <person name="Rasinkangas P."/>
            <person name="Parkhill J."/>
            <person name="Rea M.C."/>
            <person name="O'Sullivan O."/>
            <person name="Ritari J."/>
            <person name="Douillard F.P."/>
            <person name="Paul Ross R."/>
            <person name="Yang R."/>
            <person name="Briner A.E."/>
            <person name="Felis G.E."/>
            <person name="de Vos W.M."/>
            <person name="Barrangou R."/>
            <person name="Klaenhammer T.R."/>
            <person name="Caufield P.W."/>
            <person name="Cui Y."/>
            <person name="Zhang H."/>
            <person name="O'Toole P.W."/>
        </authorList>
    </citation>
    <scope>NUCLEOTIDE SEQUENCE [LARGE SCALE GENOMIC DNA]</scope>
    <source>
        <strain evidence="17 19">DSM 16041</strain>
    </source>
</reference>
<dbReference type="Pfam" id="PF01029">
    <property type="entry name" value="NusB"/>
    <property type="match status" value="1"/>
</dbReference>
<name>C8P945_9LACO</name>
<evidence type="ECO:0000313" key="18">
    <source>
        <dbReference type="Proteomes" id="UP000003675"/>
    </source>
</evidence>
<dbReference type="PROSITE" id="PS01153">
    <property type="entry name" value="NOL1_NOP2_SUN"/>
    <property type="match status" value="1"/>
</dbReference>
<dbReference type="EMBL" id="ACLL01000051">
    <property type="protein sequence ID" value="EEW53116.1"/>
    <property type="molecule type" value="Genomic_DNA"/>
</dbReference>
<dbReference type="InterPro" id="IPR049560">
    <property type="entry name" value="MeTrfase_RsmB-F_NOP2_cat"/>
</dbReference>
<dbReference type="GO" id="GO:0003723">
    <property type="term" value="F:RNA binding"/>
    <property type="evidence" value="ECO:0007669"/>
    <property type="project" value="UniProtKB-UniRule"/>
</dbReference>
<protein>
    <recommendedName>
        <fullName evidence="4">16S rRNA (cytosine(967)-C(5))-methyltransferase</fullName>
        <ecNumber evidence="4">2.1.1.176</ecNumber>
    </recommendedName>
    <alternativeName>
        <fullName evidence="11">16S rRNA m5C967 methyltransferase</fullName>
    </alternativeName>
    <alternativeName>
        <fullName evidence="12">rRNA (cytosine-C(5)-)-methyltransferase RsmB</fullName>
    </alternativeName>
</protein>
<dbReference type="Proteomes" id="UP000003675">
    <property type="component" value="Unassembled WGS sequence"/>
</dbReference>
<dbReference type="NCBIfam" id="TIGR00563">
    <property type="entry name" value="rsmB"/>
    <property type="match status" value="1"/>
</dbReference>
<dbReference type="SUPFAM" id="SSF53335">
    <property type="entry name" value="S-adenosyl-L-methionine-dependent methyltransferases"/>
    <property type="match status" value="1"/>
</dbReference>
<comment type="caution">
    <text evidence="16">The sequence shown here is derived from an EMBL/GenBank/DDBJ whole genome shotgun (WGS) entry which is preliminary data.</text>
</comment>
<dbReference type="PRINTS" id="PR02008">
    <property type="entry name" value="RCMTFAMILY"/>
</dbReference>
<dbReference type="EMBL" id="AZDK01000004">
    <property type="protein sequence ID" value="KRK60382.1"/>
    <property type="molecule type" value="Genomic_DNA"/>
</dbReference>
<dbReference type="CDD" id="cd02440">
    <property type="entry name" value="AdoMet_MTases"/>
    <property type="match status" value="1"/>
</dbReference>
<dbReference type="HOGENOM" id="CLU_005316_0_1_9"/>
<evidence type="ECO:0000256" key="13">
    <source>
        <dbReference type="ARBA" id="ARBA00047283"/>
    </source>
</evidence>
<evidence type="ECO:0000256" key="14">
    <source>
        <dbReference type="PROSITE-ProRule" id="PRU01023"/>
    </source>
</evidence>
<accession>C8P945</accession>
<dbReference type="GO" id="GO:0006355">
    <property type="term" value="P:regulation of DNA-templated transcription"/>
    <property type="evidence" value="ECO:0007669"/>
    <property type="project" value="InterPro"/>
</dbReference>
<dbReference type="EC" id="2.1.1.176" evidence="4"/>
<dbReference type="InterPro" id="IPR001678">
    <property type="entry name" value="MeTrfase_RsmB-F_NOP2_dom"/>
</dbReference>
<evidence type="ECO:0000256" key="8">
    <source>
        <dbReference type="ARBA" id="ARBA00022679"/>
    </source>
</evidence>
<comment type="subcellular location">
    <subcellularLocation>
        <location evidence="2">Cytoplasm</location>
    </subcellularLocation>
</comment>
<feature type="binding site" evidence="14">
    <location>
        <begin position="260"/>
        <end position="266"/>
    </location>
    <ligand>
        <name>S-adenosyl-L-methionine</name>
        <dbReference type="ChEBI" id="CHEBI:59789"/>
    </ligand>
</feature>
<evidence type="ECO:0000256" key="12">
    <source>
        <dbReference type="ARBA" id="ARBA00031088"/>
    </source>
</evidence>
<proteinExistence type="inferred from homology"/>
<organism evidence="16 18">
    <name type="scientific">Limosilactobacillus antri DSM 16041</name>
    <dbReference type="NCBI Taxonomy" id="525309"/>
    <lineage>
        <taxon>Bacteria</taxon>
        <taxon>Bacillati</taxon>
        <taxon>Bacillota</taxon>
        <taxon>Bacilli</taxon>
        <taxon>Lactobacillales</taxon>
        <taxon>Lactobacillaceae</taxon>
        <taxon>Limosilactobacillus</taxon>
    </lineage>
</organism>
<dbReference type="InterPro" id="IPR004573">
    <property type="entry name" value="rRNA_ssu_MeTfrase_B"/>
</dbReference>
<keyword evidence="8 14" id="KW-0808">Transferase</keyword>
<dbReference type="PANTHER" id="PTHR22807:SF53">
    <property type="entry name" value="RIBOSOMAL RNA SMALL SUBUNIT METHYLTRANSFERASE B-RELATED"/>
    <property type="match status" value="1"/>
</dbReference>
<dbReference type="GO" id="GO:0008649">
    <property type="term" value="F:rRNA methyltransferase activity"/>
    <property type="evidence" value="ECO:0007669"/>
    <property type="project" value="InterPro"/>
</dbReference>
<dbReference type="InterPro" id="IPR054728">
    <property type="entry name" value="RsmB-like_ferredoxin"/>
</dbReference>
<dbReference type="Gene3D" id="3.30.70.1170">
    <property type="entry name" value="Sun protein, domain 3"/>
    <property type="match status" value="1"/>
</dbReference>
<dbReference type="Gene3D" id="3.40.50.150">
    <property type="entry name" value="Vaccinia Virus protein VP39"/>
    <property type="match status" value="1"/>
</dbReference>
<evidence type="ECO:0000256" key="10">
    <source>
        <dbReference type="ARBA" id="ARBA00022884"/>
    </source>
</evidence>
<dbReference type="Gene3D" id="1.10.940.10">
    <property type="entry name" value="NusB-like"/>
    <property type="match status" value="1"/>
</dbReference>
<dbReference type="InterPro" id="IPR029063">
    <property type="entry name" value="SAM-dependent_MTases_sf"/>
</dbReference>
<evidence type="ECO:0000313" key="16">
    <source>
        <dbReference type="EMBL" id="EEW53116.1"/>
    </source>
</evidence>
<dbReference type="GO" id="GO:0005737">
    <property type="term" value="C:cytoplasm"/>
    <property type="evidence" value="ECO:0007669"/>
    <property type="project" value="UniProtKB-SubCell"/>
</dbReference>
<evidence type="ECO:0000313" key="17">
    <source>
        <dbReference type="EMBL" id="KRK60382.1"/>
    </source>
</evidence>
<evidence type="ECO:0000256" key="6">
    <source>
        <dbReference type="ARBA" id="ARBA00022552"/>
    </source>
</evidence>
<dbReference type="InterPro" id="IPR023267">
    <property type="entry name" value="RCMT"/>
</dbReference>
<gene>
    <name evidence="16" type="primary">sun</name>
    <name evidence="17" type="ORF">FC31_GL001446</name>
    <name evidence="16" type="ORF">HMPREF0494_1839</name>
</gene>
<dbReference type="eggNOG" id="COG0781">
    <property type="taxonomic scope" value="Bacteria"/>
</dbReference>
<dbReference type="SUPFAM" id="SSF48013">
    <property type="entry name" value="NusB-like"/>
    <property type="match status" value="1"/>
</dbReference>
<evidence type="ECO:0000256" key="2">
    <source>
        <dbReference type="ARBA" id="ARBA00004496"/>
    </source>
</evidence>
<keyword evidence="6" id="KW-0698">rRNA processing</keyword>
<feature type="domain" description="SAM-dependent MTase RsmB/NOP-type" evidence="15">
    <location>
        <begin position="171"/>
        <end position="447"/>
    </location>
</feature>
<comment type="function">
    <text evidence="1">Specifically methylates the cytosine at position 967 (m5C967) of 16S rRNA.</text>
</comment>